<dbReference type="SUPFAM" id="SSF88946">
    <property type="entry name" value="Sigma2 domain of RNA polymerase sigma factors"/>
    <property type="match status" value="1"/>
</dbReference>
<dbReference type="InterPro" id="IPR036388">
    <property type="entry name" value="WH-like_DNA-bd_sf"/>
</dbReference>
<dbReference type="Pfam" id="PF04542">
    <property type="entry name" value="Sigma70_r2"/>
    <property type="match status" value="1"/>
</dbReference>
<evidence type="ECO:0000256" key="3">
    <source>
        <dbReference type="ARBA" id="ARBA00023082"/>
    </source>
</evidence>
<dbReference type="PANTHER" id="PTHR43133">
    <property type="entry name" value="RNA POLYMERASE ECF-TYPE SIGMA FACTO"/>
    <property type="match status" value="1"/>
</dbReference>
<dbReference type="GO" id="GO:0006352">
    <property type="term" value="P:DNA-templated transcription initiation"/>
    <property type="evidence" value="ECO:0007669"/>
    <property type="project" value="InterPro"/>
</dbReference>
<dbReference type="GO" id="GO:0016987">
    <property type="term" value="F:sigma factor activity"/>
    <property type="evidence" value="ECO:0007669"/>
    <property type="project" value="UniProtKB-KW"/>
</dbReference>
<evidence type="ECO:0000256" key="1">
    <source>
        <dbReference type="ARBA" id="ARBA00010641"/>
    </source>
</evidence>
<dbReference type="GO" id="GO:0003677">
    <property type="term" value="F:DNA binding"/>
    <property type="evidence" value="ECO:0007669"/>
    <property type="project" value="InterPro"/>
</dbReference>
<organism evidence="7">
    <name type="scientific">bioreactor metagenome</name>
    <dbReference type="NCBI Taxonomy" id="1076179"/>
    <lineage>
        <taxon>unclassified sequences</taxon>
        <taxon>metagenomes</taxon>
        <taxon>ecological metagenomes</taxon>
    </lineage>
</organism>
<dbReference type="InterPro" id="IPR013324">
    <property type="entry name" value="RNA_pol_sigma_r3/r4-like"/>
</dbReference>
<comment type="similarity">
    <text evidence="1">Belongs to the sigma-70 factor family. ECF subfamily.</text>
</comment>
<dbReference type="InterPro" id="IPR007627">
    <property type="entry name" value="RNA_pol_sigma70_r2"/>
</dbReference>
<dbReference type="NCBIfam" id="TIGR02937">
    <property type="entry name" value="sigma70-ECF"/>
    <property type="match status" value="1"/>
</dbReference>
<dbReference type="PANTHER" id="PTHR43133:SF45">
    <property type="entry name" value="RNA POLYMERASE ECF-TYPE SIGMA FACTOR"/>
    <property type="match status" value="1"/>
</dbReference>
<proteinExistence type="inferred from homology"/>
<evidence type="ECO:0000259" key="5">
    <source>
        <dbReference type="Pfam" id="PF04542"/>
    </source>
</evidence>
<feature type="domain" description="RNA polymerase sigma-70 region 2" evidence="5">
    <location>
        <begin position="11"/>
        <end position="77"/>
    </location>
</feature>
<reference evidence="7" key="1">
    <citation type="submission" date="2019-08" db="EMBL/GenBank/DDBJ databases">
        <authorList>
            <person name="Kucharzyk K."/>
            <person name="Murdoch R.W."/>
            <person name="Higgins S."/>
            <person name="Loffler F."/>
        </authorList>
    </citation>
    <scope>NUCLEOTIDE SEQUENCE</scope>
</reference>
<dbReference type="InterPro" id="IPR039425">
    <property type="entry name" value="RNA_pol_sigma-70-like"/>
</dbReference>
<dbReference type="InterPro" id="IPR013325">
    <property type="entry name" value="RNA_pol_sigma_r2"/>
</dbReference>
<dbReference type="Gene3D" id="1.10.1740.10">
    <property type="match status" value="1"/>
</dbReference>
<feature type="domain" description="RNA polymerase sigma factor 70 region 4 type 2" evidence="6">
    <location>
        <begin position="108"/>
        <end position="153"/>
    </location>
</feature>
<keyword evidence="2" id="KW-0805">Transcription regulation</keyword>
<comment type="caution">
    <text evidence="7">The sequence shown here is derived from an EMBL/GenBank/DDBJ whole genome shotgun (WGS) entry which is preliminary data.</text>
</comment>
<dbReference type="EMBL" id="VSSQ01000642">
    <property type="protein sequence ID" value="MPL99047.1"/>
    <property type="molecule type" value="Genomic_DNA"/>
</dbReference>
<dbReference type="SUPFAM" id="SSF88659">
    <property type="entry name" value="Sigma3 and sigma4 domains of RNA polymerase sigma factors"/>
    <property type="match status" value="1"/>
</dbReference>
<protein>
    <submittedName>
        <fullName evidence="7">ECF RNA polymerase sigma-E factor</fullName>
    </submittedName>
</protein>
<dbReference type="InterPro" id="IPR013249">
    <property type="entry name" value="RNA_pol_sigma70_r4_t2"/>
</dbReference>
<dbReference type="Gene3D" id="1.10.10.10">
    <property type="entry name" value="Winged helix-like DNA-binding domain superfamily/Winged helix DNA-binding domain"/>
    <property type="match status" value="1"/>
</dbReference>
<accession>A0A644W644</accession>
<keyword evidence="4" id="KW-0804">Transcription</keyword>
<evidence type="ECO:0000313" key="7">
    <source>
        <dbReference type="EMBL" id="MPL99047.1"/>
    </source>
</evidence>
<dbReference type="AlphaFoldDB" id="A0A644W644"/>
<evidence type="ECO:0000256" key="2">
    <source>
        <dbReference type="ARBA" id="ARBA00023015"/>
    </source>
</evidence>
<evidence type="ECO:0000256" key="4">
    <source>
        <dbReference type="ARBA" id="ARBA00023163"/>
    </source>
</evidence>
<sequence>MSNTKQDFLNLIDDNRNIIYKVCFIYSDSVNSHEDLFQEVVINLWSSWTRFRGDCKVQTWIYRIALNTCVSFLRKSKARPSSLPLTNNIEVVANDFDHEKIRELYININNLEKIEKAIVLLHLEEKSHDEISQILGISKSNVAVKLFRIREKLKQMSKN</sequence>
<dbReference type="InterPro" id="IPR014284">
    <property type="entry name" value="RNA_pol_sigma-70_dom"/>
</dbReference>
<name>A0A644W644_9ZZZZ</name>
<gene>
    <name evidence="7" type="primary">rpoE_13</name>
    <name evidence="7" type="ORF">SDC9_45261</name>
</gene>
<keyword evidence="3" id="KW-0731">Sigma factor</keyword>
<evidence type="ECO:0000259" key="6">
    <source>
        <dbReference type="Pfam" id="PF08281"/>
    </source>
</evidence>
<dbReference type="Pfam" id="PF08281">
    <property type="entry name" value="Sigma70_r4_2"/>
    <property type="match status" value="1"/>
</dbReference>